<gene>
    <name evidence="3" type="primary">LOC127742983</name>
</gene>
<reference evidence="3" key="2">
    <citation type="submission" date="2025-08" db="UniProtKB">
        <authorList>
            <consortium name="RefSeq"/>
        </authorList>
    </citation>
    <scope>IDENTIFICATION</scope>
    <source>
        <tissue evidence="3">Whole plant</tissue>
    </source>
</reference>
<protein>
    <submittedName>
        <fullName evidence="3">Protein FAR-RED IMPAIRED RESPONSE 1-like</fullName>
    </submittedName>
</protein>
<dbReference type="GeneID" id="127742983"/>
<dbReference type="KEGG" id="adu:127742983"/>
<evidence type="ECO:0000313" key="3">
    <source>
        <dbReference type="RefSeq" id="XP_052111613.1"/>
    </source>
</evidence>
<feature type="domain" description="FAR1" evidence="1">
    <location>
        <begin position="104"/>
        <end position="192"/>
    </location>
</feature>
<proteinExistence type="predicted"/>
<dbReference type="PANTHER" id="PTHR47718">
    <property type="entry name" value="OS01G0519700 PROTEIN"/>
    <property type="match status" value="1"/>
</dbReference>
<dbReference type="RefSeq" id="XP_052111613.1">
    <property type="nucleotide sequence ID" value="XM_052255653.1"/>
</dbReference>
<accession>A0A9C6TMW6</accession>
<evidence type="ECO:0000259" key="1">
    <source>
        <dbReference type="Pfam" id="PF03101"/>
    </source>
</evidence>
<reference evidence="2" key="1">
    <citation type="journal article" date="2016" name="Nat. Genet.">
        <title>The genome sequences of Arachis duranensis and Arachis ipaensis, the diploid ancestors of cultivated peanut.</title>
        <authorList>
            <person name="Bertioli D.J."/>
            <person name="Cannon S.B."/>
            <person name="Froenicke L."/>
            <person name="Huang G."/>
            <person name="Farmer A.D."/>
            <person name="Cannon E.K."/>
            <person name="Liu X."/>
            <person name="Gao D."/>
            <person name="Clevenger J."/>
            <person name="Dash S."/>
            <person name="Ren L."/>
            <person name="Moretzsohn M.C."/>
            <person name="Shirasawa K."/>
            <person name="Huang W."/>
            <person name="Vidigal B."/>
            <person name="Abernathy B."/>
            <person name="Chu Y."/>
            <person name="Niederhuth C.E."/>
            <person name="Umale P."/>
            <person name="Araujo A.C."/>
            <person name="Kozik A."/>
            <person name="Kim K.D."/>
            <person name="Burow M.D."/>
            <person name="Varshney R.K."/>
            <person name="Wang X."/>
            <person name="Zhang X."/>
            <person name="Barkley N."/>
            <person name="Guimaraes P.M."/>
            <person name="Isobe S."/>
            <person name="Guo B."/>
            <person name="Liao B."/>
            <person name="Stalker H.T."/>
            <person name="Schmitz R.J."/>
            <person name="Scheffler B.E."/>
            <person name="Leal-Bertioli S.C."/>
            <person name="Xun X."/>
            <person name="Jackson S.A."/>
            <person name="Michelmore R."/>
            <person name="Ozias-Akins P."/>
        </authorList>
    </citation>
    <scope>NUCLEOTIDE SEQUENCE [LARGE SCALE GENOMIC DNA]</scope>
    <source>
        <strain evidence="2">cv. V14167</strain>
    </source>
</reference>
<dbReference type="Pfam" id="PF03101">
    <property type="entry name" value="FAR1"/>
    <property type="match status" value="1"/>
</dbReference>
<dbReference type="InterPro" id="IPR004330">
    <property type="entry name" value="FAR1_DNA_bnd_dom"/>
</dbReference>
<sequence length="366" mass="41726">MGTGVIFVESLALGQSSNVFTGKFTGSLGMEFAKEDAQIEFEAKMEAVQNESGNQVRDVSENIGSGSWQWVSYHVKIINQTIGDEELDPEEGMCFGTLEDVCAYYYRYKVRTGFVVKIRTTSWETKNGQKVVVNQALYCNRDGYCIFHIKAPKRRKTVASTNCKACCYLALDKMTGQWKISRVEVSHSHPLTPKLSGIFLANRQLSMHVKDLIQQNNQASIRPSKTYQALANATGGPVNLTFTEKDVRNYISCYLRISEDETDPKELLKHFSRMKELNLNFFFEIDVDKNHSLRNLFWADARCRDAWEYFGDVVTYDMSFESFIGVNYLGCLRFLGAHYCGMRRLICLLTNTCGCQYFSRTNSKLA</sequence>
<evidence type="ECO:0000313" key="2">
    <source>
        <dbReference type="Proteomes" id="UP000515211"/>
    </source>
</evidence>
<keyword evidence="2" id="KW-1185">Reference proteome</keyword>
<name>A0A9C6TMW6_ARADU</name>
<dbReference type="Proteomes" id="UP000515211">
    <property type="component" value="Chromosome 10"/>
</dbReference>
<organism evidence="2 3">
    <name type="scientific">Arachis duranensis</name>
    <name type="common">Wild peanut</name>
    <dbReference type="NCBI Taxonomy" id="130453"/>
    <lineage>
        <taxon>Eukaryota</taxon>
        <taxon>Viridiplantae</taxon>
        <taxon>Streptophyta</taxon>
        <taxon>Embryophyta</taxon>
        <taxon>Tracheophyta</taxon>
        <taxon>Spermatophyta</taxon>
        <taxon>Magnoliopsida</taxon>
        <taxon>eudicotyledons</taxon>
        <taxon>Gunneridae</taxon>
        <taxon>Pentapetalae</taxon>
        <taxon>rosids</taxon>
        <taxon>fabids</taxon>
        <taxon>Fabales</taxon>
        <taxon>Fabaceae</taxon>
        <taxon>Papilionoideae</taxon>
        <taxon>50 kb inversion clade</taxon>
        <taxon>dalbergioids sensu lato</taxon>
        <taxon>Dalbergieae</taxon>
        <taxon>Pterocarpus clade</taxon>
        <taxon>Arachis</taxon>
    </lineage>
</organism>
<dbReference type="AlphaFoldDB" id="A0A9C6TMW6"/>